<comment type="caution">
    <text evidence="1">The sequence shown here is derived from an EMBL/GenBank/DDBJ whole genome shotgun (WGS) entry which is preliminary data.</text>
</comment>
<proteinExistence type="predicted"/>
<dbReference type="AlphaFoldDB" id="A0A8J8T526"/>
<evidence type="ECO:0000313" key="2">
    <source>
        <dbReference type="Proteomes" id="UP000785679"/>
    </source>
</evidence>
<dbReference type="Proteomes" id="UP000785679">
    <property type="component" value="Unassembled WGS sequence"/>
</dbReference>
<reference evidence="1" key="1">
    <citation type="submission" date="2019-06" db="EMBL/GenBank/DDBJ databases">
        <authorList>
            <person name="Zheng W."/>
        </authorList>
    </citation>
    <scope>NUCLEOTIDE SEQUENCE</scope>
    <source>
        <strain evidence="1">QDHG01</strain>
    </source>
</reference>
<keyword evidence="2" id="KW-1185">Reference proteome</keyword>
<accession>A0A8J8T526</accession>
<organism evidence="1 2">
    <name type="scientific">Halteria grandinella</name>
    <dbReference type="NCBI Taxonomy" id="5974"/>
    <lineage>
        <taxon>Eukaryota</taxon>
        <taxon>Sar</taxon>
        <taxon>Alveolata</taxon>
        <taxon>Ciliophora</taxon>
        <taxon>Intramacronucleata</taxon>
        <taxon>Spirotrichea</taxon>
        <taxon>Stichotrichia</taxon>
        <taxon>Sporadotrichida</taxon>
        <taxon>Halteriidae</taxon>
        <taxon>Halteria</taxon>
    </lineage>
</organism>
<dbReference type="EMBL" id="RRYP01005838">
    <property type="protein sequence ID" value="TNV81693.1"/>
    <property type="molecule type" value="Genomic_DNA"/>
</dbReference>
<protein>
    <submittedName>
        <fullName evidence="1">Uncharacterized protein</fullName>
    </submittedName>
</protein>
<gene>
    <name evidence="1" type="ORF">FGO68_gene14744</name>
</gene>
<sequence>MPVDVIETKQQSPNLEFPIKENRDIEMEQQDATIEEEAAESVKVSIINEQSNTLVKQPIITFTNPKEKEQSMQLSLNNEKEKPSACAQELFNSEIQQQHMLESLDNGMLIEDSFSYHMSINKPKHDNRITSLAQPPNTDTFGEFEENSLMMNSQMVLETPEKEEPNSIRLLKEKELEIVDIQRQRKMETIKKLLSIKKSILLNRIYQQKDSLEQREQAQILIMITIDQRKLTEEKET</sequence>
<evidence type="ECO:0000313" key="1">
    <source>
        <dbReference type="EMBL" id="TNV81693.1"/>
    </source>
</evidence>
<name>A0A8J8T526_HALGN</name>